<organism evidence="2 3">
    <name type="scientific">Streptomyces antimycoticus</name>
    <dbReference type="NCBI Taxonomy" id="68175"/>
    <lineage>
        <taxon>Bacteria</taxon>
        <taxon>Bacillati</taxon>
        <taxon>Actinomycetota</taxon>
        <taxon>Actinomycetes</taxon>
        <taxon>Kitasatosporales</taxon>
        <taxon>Streptomycetaceae</taxon>
        <taxon>Streptomyces</taxon>
        <taxon>Streptomyces violaceusniger group</taxon>
    </lineage>
</organism>
<reference evidence="2 3" key="1">
    <citation type="journal article" date="2020" name="Int. J. Syst. Evol. Microbiol.">
        <title>Reclassification of Streptomyces castelarensis and Streptomyces sporoclivatus as later heterotypic synonyms of Streptomyces antimycoticus.</title>
        <authorList>
            <person name="Komaki H."/>
            <person name="Tamura T."/>
        </authorList>
    </citation>
    <scope>NUCLEOTIDE SEQUENCE [LARGE SCALE GENOMIC DNA]</scope>
    <source>
        <strain evidence="2 3">NBRC 100767</strain>
    </source>
</reference>
<accession>A0A499VD17</accession>
<dbReference type="EMBL" id="AP019620">
    <property type="protein sequence ID" value="BBJ46869.1"/>
    <property type="molecule type" value="Genomic_DNA"/>
</dbReference>
<proteinExistence type="predicted"/>
<gene>
    <name evidence="2" type="ORF">SSPO_095870</name>
</gene>
<name>A0A499VD17_9ACTN</name>
<feature type="compositionally biased region" description="Polar residues" evidence="1">
    <location>
        <begin position="57"/>
        <end position="71"/>
    </location>
</feature>
<sequence>MEWPRLVGQVGTTADAAHRRRALADGVLAGAISDRGRPVSIGHGTSATPVSRVGGENTMSSVATRSTDVSA</sequence>
<evidence type="ECO:0000256" key="1">
    <source>
        <dbReference type="SAM" id="MobiDB-lite"/>
    </source>
</evidence>
<protein>
    <submittedName>
        <fullName evidence="2">Uncharacterized protein</fullName>
    </submittedName>
</protein>
<dbReference type="Proteomes" id="UP000463951">
    <property type="component" value="Chromosome"/>
</dbReference>
<evidence type="ECO:0000313" key="2">
    <source>
        <dbReference type="EMBL" id="BBJ46869.1"/>
    </source>
</evidence>
<evidence type="ECO:0000313" key="3">
    <source>
        <dbReference type="Proteomes" id="UP000463951"/>
    </source>
</evidence>
<dbReference type="AlphaFoldDB" id="A0A499VD17"/>
<feature type="region of interest" description="Disordered" evidence="1">
    <location>
        <begin position="34"/>
        <end position="71"/>
    </location>
</feature>